<dbReference type="Gene3D" id="1.25.40.10">
    <property type="entry name" value="Tetratricopeptide repeat domain"/>
    <property type="match status" value="1"/>
</dbReference>
<dbReference type="InterPro" id="IPR050767">
    <property type="entry name" value="Sel1_AlgK"/>
</dbReference>
<sequence length="175" mass="18585">MNAATTRLLLRCTLWMGALFAATALYAGPAEDFAQGEAALLAGDLPTGMNLMRKAADQNHAKAQARLGDLLRSAEFEKEAVVMYRKSADQGEPAGEYGLGRAYADGAGVEKNAATALEWYRKAEKKNHAPALDALARAYRTGTLGLPKDLEQAKAYDERARALAAAQAGTQGAAR</sequence>
<proteinExistence type="predicted"/>
<evidence type="ECO:0000256" key="1">
    <source>
        <dbReference type="SAM" id="SignalP"/>
    </source>
</evidence>
<dbReference type="Proteomes" id="UP000599109">
    <property type="component" value="Unassembled WGS sequence"/>
</dbReference>
<dbReference type="InterPro" id="IPR006597">
    <property type="entry name" value="Sel1-like"/>
</dbReference>
<reference evidence="2 3" key="1">
    <citation type="journal article" date="2017" name="Int. J. Syst. Evol. Microbiol.">
        <title>Ramlibacter monticola sp. nov., isolated from forest soil.</title>
        <authorList>
            <person name="Chaudhary D.K."/>
            <person name="Kim J."/>
        </authorList>
    </citation>
    <scope>NUCLEOTIDE SEQUENCE [LARGE SCALE GENOMIC DNA]</scope>
    <source>
        <strain evidence="2 3">KACC 19175</strain>
    </source>
</reference>
<organism evidence="2 3">
    <name type="scientific">Ramlibacter monticola</name>
    <dbReference type="NCBI Taxonomy" id="1926872"/>
    <lineage>
        <taxon>Bacteria</taxon>
        <taxon>Pseudomonadati</taxon>
        <taxon>Pseudomonadota</taxon>
        <taxon>Betaproteobacteria</taxon>
        <taxon>Burkholderiales</taxon>
        <taxon>Comamonadaceae</taxon>
        <taxon>Ramlibacter</taxon>
    </lineage>
</organism>
<protein>
    <submittedName>
        <fullName evidence="2">Sel1 repeat family protein</fullName>
    </submittedName>
</protein>
<dbReference type="AlphaFoldDB" id="A0A936YZ23"/>
<dbReference type="SUPFAM" id="SSF81901">
    <property type="entry name" value="HCP-like"/>
    <property type="match status" value="1"/>
</dbReference>
<dbReference type="RefSeq" id="WP_201673342.1">
    <property type="nucleotide sequence ID" value="NZ_JAEQNE010000001.1"/>
</dbReference>
<feature type="signal peptide" evidence="1">
    <location>
        <begin position="1"/>
        <end position="27"/>
    </location>
</feature>
<keyword evidence="1" id="KW-0732">Signal</keyword>
<comment type="caution">
    <text evidence="2">The sequence shown here is derived from an EMBL/GenBank/DDBJ whole genome shotgun (WGS) entry which is preliminary data.</text>
</comment>
<feature type="chain" id="PRO_5037464975" evidence="1">
    <location>
        <begin position="28"/>
        <end position="175"/>
    </location>
</feature>
<gene>
    <name evidence="2" type="ORF">JJ685_06340</name>
</gene>
<dbReference type="EMBL" id="JAEQNE010000001">
    <property type="protein sequence ID" value="MBL0390761.1"/>
    <property type="molecule type" value="Genomic_DNA"/>
</dbReference>
<dbReference type="PANTHER" id="PTHR11102:SF160">
    <property type="entry name" value="ERAD-ASSOCIATED E3 UBIQUITIN-PROTEIN LIGASE COMPONENT HRD3"/>
    <property type="match status" value="1"/>
</dbReference>
<dbReference type="PANTHER" id="PTHR11102">
    <property type="entry name" value="SEL-1-LIKE PROTEIN"/>
    <property type="match status" value="1"/>
</dbReference>
<evidence type="ECO:0000313" key="3">
    <source>
        <dbReference type="Proteomes" id="UP000599109"/>
    </source>
</evidence>
<dbReference type="Pfam" id="PF08238">
    <property type="entry name" value="Sel1"/>
    <property type="match status" value="4"/>
</dbReference>
<keyword evidence="3" id="KW-1185">Reference proteome</keyword>
<evidence type="ECO:0000313" key="2">
    <source>
        <dbReference type="EMBL" id="MBL0390761.1"/>
    </source>
</evidence>
<dbReference type="SMART" id="SM00671">
    <property type="entry name" value="SEL1"/>
    <property type="match status" value="3"/>
</dbReference>
<name>A0A936YZ23_9BURK</name>
<accession>A0A936YZ23</accession>
<dbReference type="InterPro" id="IPR011990">
    <property type="entry name" value="TPR-like_helical_dom_sf"/>
</dbReference>